<evidence type="ECO:0000313" key="1">
    <source>
        <dbReference type="EMBL" id="VDP64133.1"/>
    </source>
</evidence>
<organism evidence="1 2">
    <name type="scientific">Schistosoma mattheei</name>
    <dbReference type="NCBI Taxonomy" id="31246"/>
    <lineage>
        <taxon>Eukaryota</taxon>
        <taxon>Metazoa</taxon>
        <taxon>Spiralia</taxon>
        <taxon>Lophotrochozoa</taxon>
        <taxon>Platyhelminthes</taxon>
        <taxon>Trematoda</taxon>
        <taxon>Digenea</taxon>
        <taxon>Strigeidida</taxon>
        <taxon>Schistosomatoidea</taxon>
        <taxon>Schistosomatidae</taxon>
        <taxon>Schistosoma</taxon>
    </lineage>
</organism>
<sequence length="80" mass="9479">MRGRKANVWRFNRIPNQWCTWAIHSPDVLYRLSAQMPWYGQEWGEFAIPLQRLSHGHAYIASAWEVLLTAFSWQGCCLRN</sequence>
<proteinExistence type="predicted"/>
<dbReference type="EMBL" id="UZAL01033785">
    <property type="protein sequence ID" value="VDP64133.1"/>
    <property type="molecule type" value="Genomic_DNA"/>
</dbReference>
<protein>
    <submittedName>
        <fullName evidence="1">Uncharacterized protein</fullName>
    </submittedName>
</protein>
<keyword evidence="2" id="KW-1185">Reference proteome</keyword>
<dbReference type="AlphaFoldDB" id="A0A183PH56"/>
<name>A0A183PH56_9TREM</name>
<evidence type="ECO:0000313" key="2">
    <source>
        <dbReference type="Proteomes" id="UP000269396"/>
    </source>
</evidence>
<gene>
    <name evidence="1" type="ORF">SMTD_LOCUS13692</name>
</gene>
<reference evidence="1 2" key="1">
    <citation type="submission" date="2018-11" db="EMBL/GenBank/DDBJ databases">
        <authorList>
            <consortium name="Pathogen Informatics"/>
        </authorList>
    </citation>
    <scope>NUCLEOTIDE SEQUENCE [LARGE SCALE GENOMIC DNA]</scope>
    <source>
        <strain>Denwood</strain>
        <strain evidence="2">Zambia</strain>
    </source>
</reference>
<dbReference type="Proteomes" id="UP000269396">
    <property type="component" value="Unassembled WGS sequence"/>
</dbReference>
<accession>A0A183PH56</accession>